<feature type="non-terminal residue" evidence="2">
    <location>
        <position position="371"/>
    </location>
</feature>
<feature type="compositionally biased region" description="Basic and acidic residues" evidence="1">
    <location>
        <begin position="188"/>
        <end position="203"/>
    </location>
</feature>
<reference evidence="2" key="1">
    <citation type="submission" date="2020-02" db="EMBL/GenBank/DDBJ databases">
        <authorList>
            <person name="Meier V. D."/>
        </authorList>
    </citation>
    <scope>NUCLEOTIDE SEQUENCE</scope>
    <source>
        <strain evidence="2">AVDCRST_MAG49</strain>
    </source>
</reference>
<protein>
    <submittedName>
        <fullName evidence="2">Uncharacterized protein</fullName>
    </submittedName>
</protein>
<sequence>AAGPFRGGNERAGRSRGRPSDRGGRARRSAPPRQRVERSEGNAGGGISSPAGGARPERPRRESGRSGAARGGGRLGRDRRDQLAQRARRRRHLGGGPRLAAVRDLGPGRQRAGRRRVVRDPGLGSRRLGARRPPQLRGGRRRCRVATAAGDGSAGERRVDGVGRHRRAGRAPERRPDGARARHPGLRHPGDRAGRRDQRVHADRLRRRGGLRLGGLPALGRRGLRRAGRRGTGGAGRPRRAERPGAVDRRRPVVGPGHALRGRRRLGHLLGLHGLGPVRGRVLRHRERHLRGLREGAGAPLDAVGPDLHPLLRGLRPGSLQRVPHLLAGRQRQHGRQWPDADRRLRRVPAGVRGDRVRLRADRDAGRGPLV</sequence>
<gene>
    <name evidence="2" type="ORF">AVDCRST_MAG49-4473</name>
</gene>
<name>A0A6J4VGD0_9BACT</name>
<evidence type="ECO:0000256" key="1">
    <source>
        <dbReference type="SAM" id="MobiDB-lite"/>
    </source>
</evidence>
<evidence type="ECO:0000313" key="2">
    <source>
        <dbReference type="EMBL" id="CAA9578636.1"/>
    </source>
</evidence>
<feature type="compositionally biased region" description="Basic and acidic residues" evidence="1">
    <location>
        <begin position="8"/>
        <end position="24"/>
    </location>
</feature>
<accession>A0A6J4VGD0</accession>
<feature type="compositionally biased region" description="Basic and acidic residues" evidence="1">
    <location>
        <begin position="154"/>
        <end position="163"/>
    </location>
</feature>
<feature type="region of interest" description="Disordered" evidence="1">
    <location>
        <begin position="1"/>
        <end position="259"/>
    </location>
</feature>
<feature type="compositionally biased region" description="Basic and acidic residues" evidence="1">
    <location>
        <begin position="170"/>
        <end position="180"/>
    </location>
</feature>
<dbReference type="AlphaFoldDB" id="A0A6J4VGD0"/>
<organism evidence="2">
    <name type="scientific">uncultured Thermomicrobiales bacterium</name>
    <dbReference type="NCBI Taxonomy" id="1645740"/>
    <lineage>
        <taxon>Bacteria</taxon>
        <taxon>Pseudomonadati</taxon>
        <taxon>Thermomicrobiota</taxon>
        <taxon>Thermomicrobia</taxon>
        <taxon>Thermomicrobiales</taxon>
        <taxon>environmental samples</taxon>
    </lineage>
</organism>
<feature type="compositionally biased region" description="Basic and acidic residues" evidence="1">
    <location>
        <begin position="55"/>
        <end position="64"/>
    </location>
</feature>
<feature type="non-terminal residue" evidence="2">
    <location>
        <position position="1"/>
    </location>
</feature>
<proteinExistence type="predicted"/>
<dbReference type="EMBL" id="CADCWG010000318">
    <property type="protein sequence ID" value="CAA9578636.1"/>
    <property type="molecule type" value="Genomic_DNA"/>
</dbReference>
<feature type="compositionally biased region" description="Basic and acidic residues" evidence="1">
    <location>
        <begin position="239"/>
        <end position="251"/>
    </location>
</feature>